<organism evidence="2 3">
    <name type="scientific">Paraburkholderia fynbosensis</name>
    <dbReference type="NCBI Taxonomy" id="1200993"/>
    <lineage>
        <taxon>Bacteria</taxon>
        <taxon>Pseudomonadati</taxon>
        <taxon>Pseudomonadota</taxon>
        <taxon>Betaproteobacteria</taxon>
        <taxon>Burkholderiales</taxon>
        <taxon>Burkholderiaceae</taxon>
        <taxon>Paraburkholderia</taxon>
    </lineage>
</organism>
<evidence type="ECO:0000256" key="1">
    <source>
        <dbReference type="SAM" id="MobiDB-lite"/>
    </source>
</evidence>
<protein>
    <submittedName>
        <fullName evidence="2">Uncharacterized protein</fullName>
    </submittedName>
</protein>
<feature type="region of interest" description="Disordered" evidence="1">
    <location>
        <begin position="1"/>
        <end position="34"/>
    </location>
</feature>
<gene>
    <name evidence="2" type="ORF">LMG27177_00536</name>
</gene>
<accession>A0A6J5FES5</accession>
<evidence type="ECO:0000313" key="2">
    <source>
        <dbReference type="EMBL" id="CAB3778133.1"/>
    </source>
</evidence>
<name>A0A6J5FES5_9BURK</name>
<sequence length="76" mass="8411">MYEENDYPPFHMTTGEPRPDNVRMSPTGIRGPLDHIRPHFAATLATLSDSAKKRFANLAVIARVQSVSNMKSKSPG</sequence>
<reference evidence="2 3" key="1">
    <citation type="submission" date="2020-04" db="EMBL/GenBank/DDBJ databases">
        <authorList>
            <person name="De Canck E."/>
        </authorList>
    </citation>
    <scope>NUCLEOTIDE SEQUENCE [LARGE SCALE GENOMIC DNA]</scope>
    <source>
        <strain evidence="2 3">LMG 27177</strain>
    </source>
</reference>
<dbReference type="Proteomes" id="UP000494252">
    <property type="component" value="Unassembled WGS sequence"/>
</dbReference>
<dbReference type="AlphaFoldDB" id="A0A6J5FES5"/>
<evidence type="ECO:0000313" key="3">
    <source>
        <dbReference type="Proteomes" id="UP000494252"/>
    </source>
</evidence>
<keyword evidence="3" id="KW-1185">Reference proteome</keyword>
<dbReference type="RefSeq" id="WP_175157942.1">
    <property type="nucleotide sequence ID" value="NZ_CADIKI010000001.1"/>
</dbReference>
<proteinExistence type="predicted"/>
<dbReference type="EMBL" id="CADIKI010000001">
    <property type="protein sequence ID" value="CAB3778133.1"/>
    <property type="molecule type" value="Genomic_DNA"/>
</dbReference>